<name>A0A9P6A2Q6_PLEER</name>
<organism evidence="1 2">
    <name type="scientific">Pleurotus eryngii</name>
    <name type="common">Boletus of the steppes</name>
    <dbReference type="NCBI Taxonomy" id="5323"/>
    <lineage>
        <taxon>Eukaryota</taxon>
        <taxon>Fungi</taxon>
        <taxon>Dikarya</taxon>
        <taxon>Basidiomycota</taxon>
        <taxon>Agaricomycotina</taxon>
        <taxon>Agaricomycetes</taxon>
        <taxon>Agaricomycetidae</taxon>
        <taxon>Agaricales</taxon>
        <taxon>Pleurotineae</taxon>
        <taxon>Pleurotaceae</taxon>
        <taxon>Pleurotus</taxon>
    </lineage>
</organism>
<sequence>VQDSLRRRSSRRPYHLANLPPITGFLLAIIEPCSRANTWRTHNVSTPLWNTKSACGKAAITKLLFGV</sequence>
<keyword evidence="2" id="KW-1185">Reference proteome</keyword>
<accession>A0A9P6A2Q6</accession>
<dbReference type="Proteomes" id="UP000807025">
    <property type="component" value="Unassembled WGS sequence"/>
</dbReference>
<evidence type="ECO:0000313" key="1">
    <source>
        <dbReference type="EMBL" id="KAF9497773.1"/>
    </source>
</evidence>
<protein>
    <submittedName>
        <fullName evidence="1">Uncharacterized protein</fullName>
    </submittedName>
</protein>
<proteinExistence type="predicted"/>
<gene>
    <name evidence="1" type="ORF">BDN71DRAFT_1444160</name>
</gene>
<reference evidence="1" key="1">
    <citation type="submission" date="2020-11" db="EMBL/GenBank/DDBJ databases">
        <authorList>
            <consortium name="DOE Joint Genome Institute"/>
            <person name="Ahrendt S."/>
            <person name="Riley R."/>
            <person name="Andreopoulos W."/>
            <person name="Labutti K."/>
            <person name="Pangilinan J."/>
            <person name="Ruiz-Duenas F.J."/>
            <person name="Barrasa J.M."/>
            <person name="Sanchez-Garcia M."/>
            <person name="Camarero S."/>
            <person name="Miyauchi S."/>
            <person name="Serrano A."/>
            <person name="Linde D."/>
            <person name="Babiker R."/>
            <person name="Drula E."/>
            <person name="Ayuso-Fernandez I."/>
            <person name="Pacheco R."/>
            <person name="Padilla G."/>
            <person name="Ferreira P."/>
            <person name="Barriuso J."/>
            <person name="Kellner H."/>
            <person name="Castanera R."/>
            <person name="Alfaro M."/>
            <person name="Ramirez L."/>
            <person name="Pisabarro A.G."/>
            <person name="Kuo A."/>
            <person name="Tritt A."/>
            <person name="Lipzen A."/>
            <person name="He G."/>
            <person name="Yan M."/>
            <person name="Ng V."/>
            <person name="Cullen D."/>
            <person name="Martin F."/>
            <person name="Rosso M.-N."/>
            <person name="Henrissat B."/>
            <person name="Hibbett D."/>
            <person name="Martinez A.T."/>
            <person name="Grigoriev I.V."/>
        </authorList>
    </citation>
    <scope>NUCLEOTIDE SEQUENCE</scope>
    <source>
        <strain evidence="1">ATCC 90797</strain>
    </source>
</reference>
<dbReference type="AlphaFoldDB" id="A0A9P6A2Q6"/>
<feature type="non-terminal residue" evidence="1">
    <location>
        <position position="1"/>
    </location>
</feature>
<evidence type="ECO:0000313" key="2">
    <source>
        <dbReference type="Proteomes" id="UP000807025"/>
    </source>
</evidence>
<feature type="non-terminal residue" evidence="1">
    <location>
        <position position="67"/>
    </location>
</feature>
<dbReference type="EMBL" id="MU154541">
    <property type="protein sequence ID" value="KAF9497773.1"/>
    <property type="molecule type" value="Genomic_DNA"/>
</dbReference>
<comment type="caution">
    <text evidence="1">The sequence shown here is derived from an EMBL/GenBank/DDBJ whole genome shotgun (WGS) entry which is preliminary data.</text>
</comment>